<evidence type="ECO:0000313" key="3">
    <source>
        <dbReference type="Proteomes" id="UP000487268"/>
    </source>
</evidence>
<keyword evidence="3" id="KW-1185">Reference proteome</keyword>
<comment type="caution">
    <text evidence="2">The sequence shown here is derived from an EMBL/GenBank/DDBJ whole genome shotgun (WGS) entry which is preliminary data.</text>
</comment>
<protein>
    <submittedName>
        <fullName evidence="2">Uncharacterized protein</fullName>
    </submittedName>
</protein>
<reference evidence="2 3" key="1">
    <citation type="submission" date="2019-10" db="EMBL/GenBank/DDBJ databases">
        <title>Actinomadura rubteroloni sp. nov. and Actinomadura macrotermitis sp. nov., isolated from the gut of fungus growing-termite Macrotermes natalensis.</title>
        <authorList>
            <person name="Benndorf R."/>
            <person name="Martin K."/>
            <person name="Kuefner M."/>
            <person name="De Beer W."/>
            <person name="Kaster A.-K."/>
            <person name="Vollmers J."/>
            <person name="Poulsen M."/>
            <person name="Beemelmanns C."/>
        </authorList>
    </citation>
    <scope>NUCLEOTIDE SEQUENCE [LARGE SCALE GENOMIC DNA]</scope>
    <source>
        <strain evidence="2 3">RB68</strain>
    </source>
</reference>
<evidence type="ECO:0000256" key="1">
    <source>
        <dbReference type="SAM" id="SignalP"/>
    </source>
</evidence>
<proteinExistence type="predicted"/>
<accession>A0A7K0BQS9</accession>
<organism evidence="2 3">
    <name type="scientific">Actinomadura macrotermitis</name>
    <dbReference type="NCBI Taxonomy" id="2585200"/>
    <lineage>
        <taxon>Bacteria</taxon>
        <taxon>Bacillati</taxon>
        <taxon>Actinomycetota</taxon>
        <taxon>Actinomycetes</taxon>
        <taxon>Streptosporangiales</taxon>
        <taxon>Thermomonosporaceae</taxon>
        <taxon>Actinomadura</taxon>
    </lineage>
</organism>
<dbReference type="Proteomes" id="UP000487268">
    <property type="component" value="Unassembled WGS sequence"/>
</dbReference>
<keyword evidence="1" id="KW-0732">Signal</keyword>
<name>A0A7K0BQS9_9ACTN</name>
<dbReference type="EMBL" id="WEGH01000001">
    <property type="protein sequence ID" value="MQY03530.1"/>
    <property type="molecule type" value="Genomic_DNA"/>
</dbReference>
<dbReference type="PROSITE" id="PS51318">
    <property type="entry name" value="TAT"/>
    <property type="match status" value="1"/>
</dbReference>
<sequence>MKLARRALFALAIAALAGAPTAAPALADATTVRADGEYWVRDLKVGSGRVTADARCKPGDHVIGGHTVYDAEHGKVVHQGPDPDGGGWSSTVVGDGQFYVAAYAHCAGQ</sequence>
<gene>
    <name evidence="2" type="ORF">ACRB68_15740</name>
</gene>
<dbReference type="InterPro" id="IPR006311">
    <property type="entry name" value="TAT_signal"/>
</dbReference>
<feature type="signal peptide" evidence="1">
    <location>
        <begin position="1"/>
        <end position="27"/>
    </location>
</feature>
<dbReference type="AlphaFoldDB" id="A0A7K0BQS9"/>
<evidence type="ECO:0000313" key="2">
    <source>
        <dbReference type="EMBL" id="MQY03530.1"/>
    </source>
</evidence>
<feature type="chain" id="PRO_5029610757" evidence="1">
    <location>
        <begin position="28"/>
        <end position="109"/>
    </location>
</feature>